<evidence type="ECO:0000256" key="3">
    <source>
        <dbReference type="ARBA" id="ARBA00011738"/>
    </source>
</evidence>
<evidence type="ECO:0000256" key="5">
    <source>
        <dbReference type="ARBA" id="ARBA00022723"/>
    </source>
</evidence>
<accession>A0A1S1V904</accession>
<comment type="subunit">
    <text evidence="3 11">Homodimer.</text>
</comment>
<feature type="binding site" evidence="11">
    <location>
        <begin position="146"/>
        <end position="147"/>
    </location>
    <ligand>
        <name>thiamine diphosphate</name>
        <dbReference type="ChEBI" id="CHEBI:58937"/>
    </ligand>
</feature>
<evidence type="ECO:0000256" key="8">
    <source>
        <dbReference type="ARBA" id="ARBA00023052"/>
    </source>
</evidence>
<feature type="domain" description="Transketolase-like pyrimidine-binding" evidence="12">
    <location>
        <begin position="314"/>
        <end position="478"/>
    </location>
</feature>
<dbReference type="GO" id="GO:0016114">
    <property type="term" value="P:terpenoid biosynthetic process"/>
    <property type="evidence" value="ECO:0007669"/>
    <property type="project" value="UniProtKB-UniRule"/>
</dbReference>
<feature type="binding site" evidence="11">
    <location>
        <position position="174"/>
    </location>
    <ligand>
        <name>Mg(2+)</name>
        <dbReference type="ChEBI" id="CHEBI:18420"/>
    </ligand>
</feature>
<keyword evidence="4 11" id="KW-0808">Transferase</keyword>
<name>A0A1S1V904_9FIRM</name>
<evidence type="ECO:0000313" key="13">
    <source>
        <dbReference type="EMBL" id="OHW62984.1"/>
    </source>
</evidence>
<evidence type="ECO:0000256" key="11">
    <source>
        <dbReference type="HAMAP-Rule" id="MF_00315"/>
    </source>
</evidence>
<evidence type="ECO:0000259" key="12">
    <source>
        <dbReference type="SMART" id="SM00861"/>
    </source>
</evidence>
<comment type="cofactor">
    <cofactor evidence="11">
        <name>Mg(2+)</name>
        <dbReference type="ChEBI" id="CHEBI:18420"/>
    </cofactor>
    <text evidence="11">Binds 1 Mg(2+) ion per subunit.</text>
</comment>
<dbReference type="AlphaFoldDB" id="A0A1S1V904"/>
<dbReference type="InterPro" id="IPR049557">
    <property type="entry name" value="Transketolase_CS"/>
</dbReference>
<keyword evidence="6 11" id="KW-0460">Magnesium</keyword>
<dbReference type="HAMAP" id="MF_00315">
    <property type="entry name" value="DXP_synth"/>
    <property type="match status" value="1"/>
</dbReference>
<dbReference type="PROSITE" id="PS00802">
    <property type="entry name" value="TRANSKETOLASE_2"/>
    <property type="match status" value="1"/>
</dbReference>
<keyword evidence="5 11" id="KW-0479">Metal-binding</keyword>
<dbReference type="GO" id="GO:0000287">
    <property type="term" value="F:magnesium ion binding"/>
    <property type="evidence" value="ECO:0007669"/>
    <property type="project" value="UniProtKB-UniRule"/>
</dbReference>
<dbReference type="InterPro" id="IPR009014">
    <property type="entry name" value="Transketo_C/PFOR_II"/>
</dbReference>
<dbReference type="GO" id="GO:0005829">
    <property type="term" value="C:cytosol"/>
    <property type="evidence" value="ECO:0007669"/>
    <property type="project" value="TreeGrafter"/>
</dbReference>
<feature type="binding site" evidence="11">
    <location>
        <position position="145"/>
    </location>
    <ligand>
        <name>Mg(2+)</name>
        <dbReference type="ChEBI" id="CHEBI:18420"/>
    </ligand>
</feature>
<dbReference type="Proteomes" id="UP000180254">
    <property type="component" value="Unassembled WGS sequence"/>
</dbReference>
<evidence type="ECO:0000256" key="9">
    <source>
        <dbReference type="ARBA" id="ARBA00023229"/>
    </source>
</evidence>
<dbReference type="PANTHER" id="PTHR43322:SF5">
    <property type="entry name" value="1-DEOXY-D-XYLULOSE-5-PHOSPHATE SYNTHASE, CHLOROPLASTIC"/>
    <property type="match status" value="1"/>
</dbReference>
<keyword evidence="9 11" id="KW-0414">Isoprene biosynthesis</keyword>
<dbReference type="NCBIfam" id="TIGR00204">
    <property type="entry name" value="dxs"/>
    <property type="match status" value="1"/>
</dbReference>
<keyword evidence="7 11" id="KW-0784">Thiamine biosynthesis</keyword>
<dbReference type="InterPro" id="IPR005477">
    <property type="entry name" value="Dxylulose-5-P_synthase"/>
</dbReference>
<dbReference type="EC" id="2.2.1.7" evidence="11"/>
<feature type="binding site" evidence="11">
    <location>
        <position position="73"/>
    </location>
    <ligand>
        <name>thiamine diphosphate</name>
        <dbReference type="ChEBI" id="CHEBI:58937"/>
    </ligand>
</feature>
<dbReference type="CDD" id="cd02007">
    <property type="entry name" value="TPP_DXS"/>
    <property type="match status" value="1"/>
</dbReference>
<evidence type="ECO:0000256" key="4">
    <source>
        <dbReference type="ARBA" id="ARBA00022679"/>
    </source>
</evidence>
<dbReference type="Gene3D" id="3.40.50.920">
    <property type="match status" value="1"/>
</dbReference>
<dbReference type="GO" id="GO:0008661">
    <property type="term" value="F:1-deoxy-D-xylulose-5-phosphate synthase activity"/>
    <property type="evidence" value="ECO:0007669"/>
    <property type="project" value="UniProtKB-UniRule"/>
</dbReference>
<feature type="binding site" evidence="11">
    <location>
        <position position="365"/>
    </location>
    <ligand>
        <name>thiamine diphosphate</name>
        <dbReference type="ChEBI" id="CHEBI:58937"/>
    </ligand>
</feature>
<dbReference type="STRING" id="39480.EUAN_07680"/>
<comment type="pathway">
    <text evidence="1 11">Metabolic intermediate biosynthesis; 1-deoxy-D-xylulose 5-phosphate biosynthesis; 1-deoxy-D-xylulose 5-phosphate from D-glyceraldehyde 3-phosphate and pyruvate: step 1/1.</text>
</comment>
<evidence type="ECO:0000256" key="10">
    <source>
        <dbReference type="ARBA" id="ARBA00055605"/>
    </source>
</evidence>
<feature type="binding site" evidence="11">
    <location>
        <begin position="114"/>
        <end position="116"/>
    </location>
    <ligand>
        <name>thiamine diphosphate</name>
        <dbReference type="ChEBI" id="CHEBI:58937"/>
    </ligand>
</feature>
<sequence>MKRLSDYRDIQDIKSMKFSELDEFAEEIRQFLIESISKTGGHLASNLGVVELTLALHKVYNSGKDKIVWDVGHQAYVHKILTGRKDEFPTLRQYRGLSGFPKRKESPHDVFDTGHSSTSISAGLGYAMSRDILAENYQVISVIGDGAMTAGMAFEALNHAGDKKTDFTVVLNDNEMSISENVGGLSRYLYKVRTEKVYQKVKEDMETIVGNIPGIGKMMLKTAEKAKDSVKYFFVPGMFFEELGFKYFGPIDGHDIESLAEVFEKAKHVKGPKLIHVVTKKGKGYAPAEQNPEKFHGVSPFDIETGKSLSKSSKTYSDVLGETILDMGEERQNIVAITAAMPSGTGLDKFKDRFPERFFDVGIAEQHGVTLAAGMAANGLKPFFAVYSTFLQRAYDQVIHDVCIQNLPVVFGIDRAGLVGNDGETHHGSFDISYLSHMPNMTIISPKGEKEFKSMIAFGAEFEAPLAIRYGKGVCCDFVDYGEYPEKDIEYGVSETIVQGEEVAIIAVGRMVEVGYKVAKRLELEGRNITLVNARFIKPVDLEMVENISRTHRAIVTIEDNSIVGGFGSMVNTELLKLRYSGEVVNLGIKDEFIEHGDNEDLYRELGLDEDSVYRLIDKSFFKE</sequence>
<comment type="caution">
    <text evidence="13">The sequence shown here is derived from an EMBL/GenBank/DDBJ whole genome shotgun (WGS) entry which is preliminary data.</text>
</comment>
<dbReference type="UniPathway" id="UPA00064">
    <property type="reaction ID" value="UER00091"/>
</dbReference>
<dbReference type="PROSITE" id="PS00801">
    <property type="entry name" value="TRANSKETOLASE_1"/>
    <property type="match status" value="1"/>
</dbReference>
<dbReference type="NCBIfam" id="NF003933">
    <property type="entry name" value="PRK05444.2-2"/>
    <property type="match status" value="1"/>
</dbReference>
<dbReference type="InterPro" id="IPR033248">
    <property type="entry name" value="Transketolase_C"/>
</dbReference>
<dbReference type="CDD" id="cd07033">
    <property type="entry name" value="TPP_PYR_DXS_TK_like"/>
    <property type="match status" value="1"/>
</dbReference>
<dbReference type="Pfam" id="PF02779">
    <property type="entry name" value="Transket_pyr"/>
    <property type="match status" value="1"/>
</dbReference>
<feature type="binding site" evidence="11">
    <location>
        <position position="174"/>
    </location>
    <ligand>
        <name>thiamine diphosphate</name>
        <dbReference type="ChEBI" id="CHEBI:58937"/>
    </ligand>
</feature>
<keyword evidence="14" id="KW-1185">Reference proteome</keyword>
<dbReference type="GO" id="GO:0030976">
    <property type="term" value="F:thiamine pyrophosphate binding"/>
    <property type="evidence" value="ECO:0007669"/>
    <property type="project" value="UniProtKB-UniRule"/>
</dbReference>
<comment type="similarity">
    <text evidence="2 11">Belongs to the transketolase family. DXPS subfamily.</text>
</comment>
<feature type="binding site" evidence="11">
    <location>
        <position position="285"/>
    </location>
    <ligand>
        <name>thiamine diphosphate</name>
        <dbReference type="ChEBI" id="CHEBI:58937"/>
    </ligand>
</feature>
<proteinExistence type="inferred from homology"/>
<protein>
    <recommendedName>
        <fullName evidence="11">1-deoxy-D-xylulose-5-phosphate synthase</fullName>
        <ecNumber evidence="11">2.2.1.7</ecNumber>
    </recommendedName>
    <alternativeName>
        <fullName evidence="11">1-deoxyxylulose-5-phosphate synthase</fullName>
        <shortName evidence="11">DXP synthase</shortName>
        <shortName evidence="11">DXPS</shortName>
    </alternativeName>
</protein>
<dbReference type="EMBL" id="MKIE01000002">
    <property type="protein sequence ID" value="OHW62984.1"/>
    <property type="molecule type" value="Genomic_DNA"/>
</dbReference>
<dbReference type="Pfam" id="PF13292">
    <property type="entry name" value="DXP_synthase_N"/>
    <property type="match status" value="1"/>
</dbReference>
<dbReference type="Pfam" id="PF02780">
    <property type="entry name" value="Transketolase_C"/>
    <property type="match status" value="1"/>
</dbReference>
<dbReference type="FunFam" id="3.40.50.970:FF:000005">
    <property type="entry name" value="1-deoxy-D-xylulose-5-phosphate synthase"/>
    <property type="match status" value="1"/>
</dbReference>
<dbReference type="Gene3D" id="3.40.50.970">
    <property type="match status" value="2"/>
</dbReference>
<evidence type="ECO:0000313" key="14">
    <source>
        <dbReference type="Proteomes" id="UP000180254"/>
    </source>
</evidence>
<dbReference type="FunFam" id="3.40.50.920:FF:000002">
    <property type="entry name" value="1-deoxy-D-xylulose-5-phosphate synthase"/>
    <property type="match status" value="1"/>
</dbReference>
<comment type="cofactor">
    <cofactor evidence="11">
        <name>thiamine diphosphate</name>
        <dbReference type="ChEBI" id="CHEBI:58937"/>
    </cofactor>
    <text evidence="11">Binds 1 thiamine pyrophosphate per subunit.</text>
</comment>
<evidence type="ECO:0000256" key="2">
    <source>
        <dbReference type="ARBA" id="ARBA00011081"/>
    </source>
</evidence>
<evidence type="ECO:0000256" key="7">
    <source>
        <dbReference type="ARBA" id="ARBA00022977"/>
    </source>
</evidence>
<comment type="catalytic activity">
    <reaction evidence="11">
        <text>D-glyceraldehyde 3-phosphate + pyruvate + H(+) = 1-deoxy-D-xylulose 5-phosphate + CO2</text>
        <dbReference type="Rhea" id="RHEA:12605"/>
        <dbReference type="ChEBI" id="CHEBI:15361"/>
        <dbReference type="ChEBI" id="CHEBI:15378"/>
        <dbReference type="ChEBI" id="CHEBI:16526"/>
        <dbReference type="ChEBI" id="CHEBI:57792"/>
        <dbReference type="ChEBI" id="CHEBI:59776"/>
        <dbReference type="EC" id="2.2.1.7"/>
    </reaction>
</comment>
<dbReference type="GO" id="GO:0019288">
    <property type="term" value="P:isopentenyl diphosphate biosynthetic process, methylerythritol 4-phosphate pathway"/>
    <property type="evidence" value="ECO:0007669"/>
    <property type="project" value="TreeGrafter"/>
</dbReference>
<dbReference type="InterPro" id="IPR005475">
    <property type="entry name" value="Transketolase-like_Pyr-bd"/>
</dbReference>
<dbReference type="SUPFAM" id="SSF52922">
    <property type="entry name" value="TK C-terminal domain-like"/>
    <property type="match status" value="1"/>
</dbReference>
<gene>
    <name evidence="13" type="primary">dxs_1</name>
    <name evidence="11" type="synonym">dxs</name>
    <name evidence="13" type="ORF">EUAN_07680</name>
</gene>
<comment type="function">
    <text evidence="10 11">Catalyzes the acyloin condensation reaction between C atoms 2 and 3 of pyruvate and glyceraldehyde 3-phosphate to yield 1-deoxy-D-xylulose-5-phosphate (DXP).</text>
</comment>
<dbReference type="InterPro" id="IPR020826">
    <property type="entry name" value="Transketolase_BS"/>
</dbReference>
<dbReference type="SUPFAM" id="SSF52518">
    <property type="entry name" value="Thiamin diphosphate-binding fold (THDP-binding)"/>
    <property type="match status" value="1"/>
</dbReference>
<evidence type="ECO:0000256" key="1">
    <source>
        <dbReference type="ARBA" id="ARBA00004980"/>
    </source>
</evidence>
<dbReference type="PANTHER" id="PTHR43322">
    <property type="entry name" value="1-D-DEOXYXYLULOSE 5-PHOSPHATE SYNTHASE-RELATED"/>
    <property type="match status" value="1"/>
</dbReference>
<keyword evidence="8 11" id="KW-0786">Thiamine pyrophosphate</keyword>
<dbReference type="GO" id="GO:0009228">
    <property type="term" value="P:thiamine biosynthetic process"/>
    <property type="evidence" value="ECO:0007669"/>
    <property type="project" value="UniProtKB-UniRule"/>
</dbReference>
<evidence type="ECO:0000256" key="6">
    <source>
        <dbReference type="ARBA" id="ARBA00022842"/>
    </source>
</evidence>
<reference evidence="13 14" key="1">
    <citation type="submission" date="2016-09" db="EMBL/GenBank/DDBJ databases">
        <title>Genome sequence of Eubacterium angustum.</title>
        <authorList>
            <person name="Poehlein A."/>
            <person name="Daniel R."/>
        </authorList>
    </citation>
    <scope>NUCLEOTIDE SEQUENCE [LARGE SCALE GENOMIC DNA]</scope>
    <source>
        <strain evidence="13 14">DSM 1989</strain>
    </source>
</reference>
<dbReference type="InterPro" id="IPR029061">
    <property type="entry name" value="THDP-binding"/>
</dbReference>
<dbReference type="SMART" id="SM00861">
    <property type="entry name" value="Transket_pyr"/>
    <property type="match status" value="1"/>
</dbReference>
<organism evidence="13 14">
    <name type="scientific">Andreesenia angusta</name>
    <dbReference type="NCBI Taxonomy" id="39480"/>
    <lineage>
        <taxon>Bacteria</taxon>
        <taxon>Bacillati</taxon>
        <taxon>Bacillota</taxon>
        <taxon>Tissierellia</taxon>
        <taxon>Tissierellales</taxon>
        <taxon>Gottschalkiaceae</taxon>
        <taxon>Andreesenia</taxon>
    </lineage>
</organism>